<feature type="transmembrane region" description="Helical" evidence="6">
    <location>
        <begin position="150"/>
        <end position="170"/>
    </location>
</feature>
<dbReference type="STRING" id="1301098.PKB_4036"/>
<accession>A0A024HK03</accession>
<comment type="subcellular location">
    <subcellularLocation>
        <location evidence="1">Membrane</location>
        <topology evidence="1">Multi-pass membrane protein</topology>
    </subcellularLocation>
</comment>
<dbReference type="PANTHER" id="PTHR32322">
    <property type="entry name" value="INNER MEMBRANE TRANSPORTER"/>
    <property type="match status" value="1"/>
</dbReference>
<feature type="transmembrane region" description="Helical" evidence="6">
    <location>
        <begin position="182"/>
        <end position="198"/>
    </location>
</feature>
<feature type="transmembrane region" description="Helical" evidence="6">
    <location>
        <begin position="210"/>
        <end position="230"/>
    </location>
</feature>
<evidence type="ECO:0000256" key="1">
    <source>
        <dbReference type="ARBA" id="ARBA00004141"/>
    </source>
</evidence>
<dbReference type="PANTHER" id="PTHR32322:SF2">
    <property type="entry name" value="EAMA DOMAIN-CONTAINING PROTEIN"/>
    <property type="match status" value="1"/>
</dbReference>
<evidence type="ECO:0000256" key="5">
    <source>
        <dbReference type="ARBA" id="ARBA00023136"/>
    </source>
</evidence>
<keyword evidence="5 6" id="KW-0472">Membrane</keyword>
<dbReference type="HOGENOM" id="CLU_033863_10_4_6"/>
<feature type="transmembrane region" description="Helical" evidence="6">
    <location>
        <begin position="237"/>
        <end position="258"/>
    </location>
</feature>
<feature type="domain" description="EamA" evidence="7">
    <location>
        <begin position="11"/>
        <end position="140"/>
    </location>
</feature>
<keyword evidence="3 6" id="KW-0812">Transmembrane</keyword>
<protein>
    <submittedName>
        <fullName evidence="8">Membrane protein</fullName>
    </submittedName>
</protein>
<feature type="transmembrane region" description="Helical" evidence="6">
    <location>
        <begin position="42"/>
        <end position="62"/>
    </location>
</feature>
<dbReference type="SUPFAM" id="SSF103481">
    <property type="entry name" value="Multidrug resistance efflux transporter EmrE"/>
    <property type="match status" value="2"/>
</dbReference>
<feature type="transmembrane region" description="Helical" evidence="6">
    <location>
        <begin position="74"/>
        <end position="92"/>
    </location>
</feature>
<keyword evidence="4 6" id="KW-1133">Transmembrane helix</keyword>
<dbReference type="Proteomes" id="UP000025241">
    <property type="component" value="Chromosome I"/>
</dbReference>
<reference evidence="8 9" key="1">
    <citation type="submission" date="2013-03" db="EMBL/GenBank/DDBJ databases">
        <authorList>
            <person name="Linke B."/>
        </authorList>
    </citation>
    <scope>NUCLEOTIDE SEQUENCE [LARGE SCALE GENOMIC DNA]</scope>
    <source>
        <strain evidence="8 9">B13</strain>
    </source>
</reference>
<proteinExistence type="inferred from homology"/>
<dbReference type="InterPro" id="IPR000620">
    <property type="entry name" value="EamA_dom"/>
</dbReference>
<reference evidence="8 9" key="2">
    <citation type="submission" date="2014-05" db="EMBL/GenBank/DDBJ databases">
        <title>Genome sequence of the 3-chlorobenzoate degrading bacterium Pseudomonas knackmussii B13 shows multiple evidence for horizontal gene transfer.</title>
        <authorList>
            <person name="Miyazaki R."/>
            <person name="Bertelli C."/>
            <person name="Falquet L."/>
            <person name="Robinson-Rechavi M."/>
            <person name="Gharib W."/>
            <person name="Roy S."/>
            <person name="Van der Meer J.R."/>
        </authorList>
    </citation>
    <scope>NUCLEOTIDE SEQUENCE [LARGE SCALE GENOMIC DNA]</scope>
    <source>
        <strain evidence="8 9">B13</strain>
    </source>
</reference>
<evidence type="ECO:0000313" key="9">
    <source>
        <dbReference type="Proteomes" id="UP000025241"/>
    </source>
</evidence>
<feature type="domain" description="EamA" evidence="7">
    <location>
        <begin position="153"/>
        <end position="283"/>
    </location>
</feature>
<dbReference type="InterPro" id="IPR050638">
    <property type="entry name" value="AA-Vitamin_Transporters"/>
</dbReference>
<dbReference type="RefSeq" id="WP_043253800.1">
    <property type="nucleotide sequence ID" value="NZ_HG322950.1"/>
</dbReference>
<dbReference type="eggNOG" id="COG0697">
    <property type="taxonomic scope" value="Bacteria"/>
</dbReference>
<dbReference type="EMBL" id="HG322950">
    <property type="protein sequence ID" value="CDF85365.1"/>
    <property type="molecule type" value="Genomic_DNA"/>
</dbReference>
<evidence type="ECO:0000256" key="2">
    <source>
        <dbReference type="ARBA" id="ARBA00007362"/>
    </source>
</evidence>
<dbReference type="OrthoDB" id="9809509at2"/>
<gene>
    <name evidence="8" type="ORF">PKB_4036</name>
</gene>
<keyword evidence="9" id="KW-1185">Reference proteome</keyword>
<evidence type="ECO:0000256" key="6">
    <source>
        <dbReference type="SAM" id="Phobius"/>
    </source>
</evidence>
<dbReference type="KEGG" id="pkc:PKB_4036"/>
<feature type="transmembrane region" description="Helical" evidence="6">
    <location>
        <begin position="123"/>
        <end position="144"/>
    </location>
</feature>
<organism evidence="8 9">
    <name type="scientific">Pseudomonas knackmussii (strain DSM 6978 / CCUG 54928 / LMG 23759 / B13)</name>
    <dbReference type="NCBI Taxonomy" id="1301098"/>
    <lineage>
        <taxon>Bacteria</taxon>
        <taxon>Pseudomonadati</taxon>
        <taxon>Pseudomonadota</taxon>
        <taxon>Gammaproteobacteria</taxon>
        <taxon>Pseudomonadales</taxon>
        <taxon>Pseudomonadaceae</taxon>
        <taxon>Pseudomonas</taxon>
    </lineage>
</organism>
<dbReference type="GO" id="GO:0016020">
    <property type="term" value="C:membrane"/>
    <property type="evidence" value="ECO:0007669"/>
    <property type="project" value="UniProtKB-SubCell"/>
</dbReference>
<evidence type="ECO:0000256" key="3">
    <source>
        <dbReference type="ARBA" id="ARBA00022692"/>
    </source>
</evidence>
<dbReference type="AlphaFoldDB" id="A0A024HK03"/>
<dbReference type="PATRIC" id="fig|1301098.3.peg.4043"/>
<sequence length="298" mass="31603">MSRINASSLVGVTSASFFVLLWSSAAIVSKWGLAHASPVAFLIGRFAIALGALLILGPLLGLRLPKQPRERRRALLTGLVLLGFYPICYVWALQLQVTPGLIATLLGVQPILTGLLTERRFSAARLVGLLLGLGGLVLVVWQGIGMAGLTLGGLACALLALLGITFGTLLQKGLTESPLGSLPLQYVAGLLLCLALLPTQPLHFDWSPELLLSLLWMGLLVSVGATLLLYRLIARGNLVQVTSLFYLVPAVTALLDYLAFGNRLGPLSLLGMALIVVGLLLVFRQPRERGGEAQTEGS</sequence>
<feature type="transmembrane region" description="Helical" evidence="6">
    <location>
        <begin position="264"/>
        <end position="283"/>
    </location>
</feature>
<evidence type="ECO:0000259" key="7">
    <source>
        <dbReference type="Pfam" id="PF00892"/>
    </source>
</evidence>
<evidence type="ECO:0000256" key="4">
    <source>
        <dbReference type="ARBA" id="ARBA00022989"/>
    </source>
</evidence>
<dbReference type="InterPro" id="IPR037185">
    <property type="entry name" value="EmrE-like"/>
</dbReference>
<evidence type="ECO:0000313" key="8">
    <source>
        <dbReference type="EMBL" id="CDF85365.1"/>
    </source>
</evidence>
<feature type="transmembrane region" description="Helical" evidence="6">
    <location>
        <begin position="98"/>
        <end position="116"/>
    </location>
</feature>
<dbReference type="Pfam" id="PF00892">
    <property type="entry name" value="EamA"/>
    <property type="match status" value="2"/>
</dbReference>
<comment type="similarity">
    <text evidence="2">Belongs to the EamA transporter family.</text>
</comment>
<name>A0A024HK03_PSEKB</name>